<dbReference type="RefSeq" id="XP_040638157.1">
    <property type="nucleotide sequence ID" value="XM_040787359.1"/>
</dbReference>
<name>A0A017SCV6_ASPRC</name>
<dbReference type="Proteomes" id="UP000019804">
    <property type="component" value="Unassembled WGS sequence"/>
</dbReference>
<dbReference type="GeneID" id="63702483"/>
<gene>
    <name evidence="1" type="ORF">EURHEDRAFT_539063</name>
</gene>
<keyword evidence="2" id="KW-1185">Reference proteome</keyword>
<dbReference type="AlphaFoldDB" id="A0A017SCV6"/>
<reference evidence="2" key="1">
    <citation type="journal article" date="2014" name="Nat. Commun.">
        <title>Genomic adaptations of the halophilic Dead Sea filamentous fungus Eurotium rubrum.</title>
        <authorList>
            <person name="Kis-Papo T."/>
            <person name="Weig A.R."/>
            <person name="Riley R."/>
            <person name="Persoh D."/>
            <person name="Salamov A."/>
            <person name="Sun H."/>
            <person name="Lipzen A."/>
            <person name="Wasser S.P."/>
            <person name="Rambold G."/>
            <person name="Grigoriev I.V."/>
            <person name="Nevo E."/>
        </authorList>
    </citation>
    <scope>NUCLEOTIDE SEQUENCE [LARGE SCALE GENOMIC DNA]</scope>
    <source>
        <strain evidence="2">CBS 135680</strain>
    </source>
</reference>
<sequence length="71" mass="8181">PKLRPANIIGYTLAKWGDYPALIDSEQKQVDSGCAWLVKDEEQAQNFACSETRVYKCFLVRFGLQMARRQK</sequence>
<evidence type="ECO:0000313" key="2">
    <source>
        <dbReference type="Proteomes" id="UP000019804"/>
    </source>
</evidence>
<feature type="non-terminal residue" evidence="1">
    <location>
        <position position="1"/>
    </location>
</feature>
<dbReference type="HOGENOM" id="CLU_2746825_0_0_1"/>
<accession>A0A017SCV6</accession>
<proteinExistence type="predicted"/>
<evidence type="ECO:0000313" key="1">
    <source>
        <dbReference type="EMBL" id="EYE94469.1"/>
    </source>
</evidence>
<dbReference type="EMBL" id="KK088426">
    <property type="protein sequence ID" value="EYE94469.1"/>
    <property type="molecule type" value="Genomic_DNA"/>
</dbReference>
<dbReference type="OrthoDB" id="3262926at2759"/>
<organism evidence="1 2">
    <name type="scientific">Aspergillus ruber (strain CBS 135680)</name>
    <dbReference type="NCBI Taxonomy" id="1388766"/>
    <lineage>
        <taxon>Eukaryota</taxon>
        <taxon>Fungi</taxon>
        <taxon>Dikarya</taxon>
        <taxon>Ascomycota</taxon>
        <taxon>Pezizomycotina</taxon>
        <taxon>Eurotiomycetes</taxon>
        <taxon>Eurotiomycetidae</taxon>
        <taxon>Eurotiales</taxon>
        <taxon>Aspergillaceae</taxon>
        <taxon>Aspergillus</taxon>
        <taxon>Aspergillus subgen. Aspergillus</taxon>
    </lineage>
</organism>
<protein>
    <submittedName>
        <fullName evidence="1">Uncharacterized protein</fullName>
    </submittedName>
</protein>